<evidence type="ECO:0000256" key="6">
    <source>
        <dbReference type="ARBA" id="ARBA00022833"/>
    </source>
</evidence>
<accession>A0ABD1EW28</accession>
<dbReference type="EMBL" id="JBDJPC010000005">
    <property type="protein sequence ID" value="KAL1502182.1"/>
    <property type="molecule type" value="Genomic_DNA"/>
</dbReference>
<gene>
    <name evidence="15" type="ORF">ABEB36_007363</name>
</gene>
<proteinExistence type="inferred from homology"/>
<dbReference type="AlphaFoldDB" id="A0ABD1EW28"/>
<evidence type="ECO:0000313" key="15">
    <source>
        <dbReference type="EMBL" id="KAL1502182.1"/>
    </source>
</evidence>
<comment type="caution">
    <text evidence="15">The sequence shown here is derived from an EMBL/GenBank/DDBJ whole genome shotgun (WGS) entry which is preliminary data.</text>
</comment>
<evidence type="ECO:0000259" key="14">
    <source>
        <dbReference type="Pfam" id="PF20645"/>
    </source>
</evidence>
<dbReference type="GO" id="GO:0006360">
    <property type="term" value="P:transcription by RNA polymerase I"/>
    <property type="evidence" value="ECO:0007669"/>
    <property type="project" value="UniProtKB-ARBA"/>
</dbReference>
<feature type="domain" description="RRN7-type" evidence="13">
    <location>
        <begin position="6"/>
        <end position="34"/>
    </location>
</feature>
<dbReference type="PANTHER" id="PTHR31576:SF2">
    <property type="entry name" value="TATA BOX-BINDING PROTEIN-ASSOCIATED FACTOR RNA POLYMERASE I SUBUNIT B"/>
    <property type="match status" value="1"/>
</dbReference>
<comment type="similarity">
    <text evidence="2">Belongs to the RRN7/TAF1B family.</text>
</comment>
<comment type="subcellular location">
    <subcellularLocation>
        <location evidence="1">Nucleus</location>
        <location evidence="1">Nucleolus</location>
    </subcellularLocation>
</comment>
<evidence type="ECO:0000256" key="11">
    <source>
        <dbReference type="ARBA" id="ARBA00032500"/>
    </source>
</evidence>
<keyword evidence="8" id="KW-0238">DNA-binding</keyword>
<feature type="compositionally biased region" description="Low complexity" evidence="12">
    <location>
        <begin position="146"/>
        <end position="158"/>
    </location>
</feature>
<keyword evidence="9" id="KW-0804">Transcription</keyword>
<evidence type="ECO:0000259" key="13">
    <source>
        <dbReference type="Pfam" id="PF11781"/>
    </source>
</evidence>
<dbReference type="InterPro" id="IPR048538">
    <property type="entry name" value="Rrn7_cyclin_C"/>
</dbReference>
<dbReference type="InterPro" id="IPR033599">
    <property type="entry name" value="TAF1B/Rrn7"/>
</dbReference>
<dbReference type="Proteomes" id="UP001566132">
    <property type="component" value="Unassembled WGS sequence"/>
</dbReference>
<evidence type="ECO:0000256" key="7">
    <source>
        <dbReference type="ARBA" id="ARBA00023015"/>
    </source>
</evidence>
<keyword evidence="10" id="KW-0539">Nucleus</keyword>
<keyword evidence="6" id="KW-0862">Zinc</keyword>
<protein>
    <recommendedName>
        <fullName evidence="3">TATA box-binding protein-associated factor RNA polymerase I subunit B</fullName>
    </recommendedName>
    <alternativeName>
        <fullName evidence="11">TATA box-binding protein-associated factor 1B</fullName>
    </alternativeName>
</protein>
<evidence type="ECO:0000256" key="8">
    <source>
        <dbReference type="ARBA" id="ARBA00023125"/>
    </source>
</evidence>
<sequence>MDVFDPNLVCNVCGAADFYKEAGHFYCNECQTQSQQIQDHVFEQDTVALKTTKKIQNDEAKKNHKVLTSWECLNYILKGLTEELIELGAKPILKPVIKCLWMKYLHTCEVFDLESSKPPKISVLGPKKDITILYNVKRTKRKRSRASSTSTTMTLTRQRSNKKRALIQNEYKELSESKNLTQDDMVNDISLSNIKSGSESSEDSNKIHYNRISTKEIRKIMSKQHQKKHTQDLENNLTCHKFRAKTFKRTFYSGPANLTSFTLYSLLYIALLIIKDNIQLGDMFRYIREGHLSFGCFRHFFPSDLPEKALNMPLRKEKLFTSYHFRKRTAKLAQFLQVTKCINTPDLVSLCKRYCTELNLPNEIFYCVEQLIQKTQPKMKVQERTSIIPNYEARIMGMILFVLKLFYGLDGVTEHKISDYTKSKSEVKMFDLIKWLEYLGYRANIMKLYHLPTRFKEEECYVDSDLYLNYWKNQSVKFKGSLKGTFRQTRIEIQNYLQLFEDLIVNDNNEKDLIFEPSFTPFISYNFLLNPRDYFKSIKSVKNGGANDNIFLEDFMYLYNSTIFMKERARNTVPVKISENNHSGDMFIDEFLANENKRVSTQINDVTVFLKNWQDGHKDAFSRNEELLNKPIKTNKIINVNSKSCTEYYNTFERYWLNVPMTPGAHYFTKHDVEKIIAKFPPSLQIIMKECARIVEQDTNELLTELVLVELFFTNFEFGKKKNKPPVIEIKKALRSCKNRW</sequence>
<evidence type="ECO:0000256" key="10">
    <source>
        <dbReference type="ARBA" id="ARBA00023242"/>
    </source>
</evidence>
<organism evidence="15 16">
    <name type="scientific">Hypothenemus hampei</name>
    <name type="common">Coffee berry borer</name>
    <dbReference type="NCBI Taxonomy" id="57062"/>
    <lineage>
        <taxon>Eukaryota</taxon>
        <taxon>Metazoa</taxon>
        <taxon>Ecdysozoa</taxon>
        <taxon>Arthropoda</taxon>
        <taxon>Hexapoda</taxon>
        <taxon>Insecta</taxon>
        <taxon>Pterygota</taxon>
        <taxon>Neoptera</taxon>
        <taxon>Endopterygota</taxon>
        <taxon>Coleoptera</taxon>
        <taxon>Polyphaga</taxon>
        <taxon>Cucujiformia</taxon>
        <taxon>Curculionidae</taxon>
        <taxon>Scolytinae</taxon>
        <taxon>Hypothenemus</taxon>
    </lineage>
</organism>
<evidence type="ECO:0000256" key="4">
    <source>
        <dbReference type="ARBA" id="ARBA00022723"/>
    </source>
</evidence>
<evidence type="ECO:0000313" key="16">
    <source>
        <dbReference type="Proteomes" id="UP001566132"/>
    </source>
</evidence>
<name>A0ABD1EW28_HYPHA</name>
<keyword evidence="5" id="KW-0863">Zinc-finger</keyword>
<dbReference type="Pfam" id="PF20645">
    <property type="entry name" value="Rrn7_cyclin_C"/>
    <property type="match status" value="1"/>
</dbReference>
<feature type="domain" description="Rrn7/TAF1B C-terminal cyclin" evidence="14">
    <location>
        <begin position="319"/>
        <end position="444"/>
    </location>
</feature>
<evidence type="ECO:0000256" key="2">
    <source>
        <dbReference type="ARBA" id="ARBA00006899"/>
    </source>
</evidence>
<evidence type="ECO:0000256" key="3">
    <source>
        <dbReference type="ARBA" id="ARBA00018994"/>
    </source>
</evidence>
<keyword evidence="7" id="KW-0805">Transcription regulation</keyword>
<dbReference type="GO" id="GO:0008270">
    <property type="term" value="F:zinc ion binding"/>
    <property type="evidence" value="ECO:0007669"/>
    <property type="project" value="UniProtKB-KW"/>
</dbReference>
<reference evidence="15 16" key="1">
    <citation type="submission" date="2024-05" db="EMBL/GenBank/DDBJ databases">
        <title>Genetic variation in Jamaican populations of the coffee berry borer (Hypothenemus hampei).</title>
        <authorList>
            <person name="Errbii M."/>
            <person name="Myrie A."/>
        </authorList>
    </citation>
    <scope>NUCLEOTIDE SEQUENCE [LARGE SCALE GENOMIC DNA]</scope>
    <source>
        <strain evidence="15">JA-Hopewell-2020-01-JO</strain>
        <tissue evidence="15">Whole body</tissue>
    </source>
</reference>
<evidence type="ECO:0000256" key="9">
    <source>
        <dbReference type="ARBA" id="ARBA00023163"/>
    </source>
</evidence>
<keyword evidence="16" id="KW-1185">Reference proteome</keyword>
<feature type="region of interest" description="Disordered" evidence="12">
    <location>
        <begin position="141"/>
        <end position="161"/>
    </location>
</feature>
<evidence type="ECO:0000256" key="12">
    <source>
        <dbReference type="SAM" id="MobiDB-lite"/>
    </source>
</evidence>
<dbReference type="PANTHER" id="PTHR31576">
    <property type="entry name" value="TATA BOX-BINDING PROTEIN-ASSOCIATED FACTOR RNA POLYMERASE I SUBUNIT B"/>
    <property type="match status" value="1"/>
</dbReference>
<dbReference type="InterPro" id="IPR021752">
    <property type="entry name" value="TF_Rrn7_Zf"/>
</dbReference>
<evidence type="ECO:0000256" key="1">
    <source>
        <dbReference type="ARBA" id="ARBA00004604"/>
    </source>
</evidence>
<dbReference type="GO" id="GO:0003677">
    <property type="term" value="F:DNA binding"/>
    <property type="evidence" value="ECO:0007669"/>
    <property type="project" value="UniProtKB-KW"/>
</dbReference>
<dbReference type="GO" id="GO:0000120">
    <property type="term" value="C:RNA polymerase I transcription regulator complex"/>
    <property type="evidence" value="ECO:0007669"/>
    <property type="project" value="UniProtKB-ARBA"/>
</dbReference>
<dbReference type="Pfam" id="PF11781">
    <property type="entry name" value="Zn_ribbon_RRN7"/>
    <property type="match status" value="1"/>
</dbReference>
<keyword evidence="4" id="KW-0479">Metal-binding</keyword>
<evidence type="ECO:0000256" key="5">
    <source>
        <dbReference type="ARBA" id="ARBA00022771"/>
    </source>
</evidence>